<feature type="domain" description="HTH cro/C1-type" evidence="1">
    <location>
        <begin position="22"/>
        <end position="75"/>
    </location>
</feature>
<gene>
    <name evidence="2" type="ORF">BBN63_16230</name>
</gene>
<organism evidence="2 3">
    <name type="scientific">Streptomyces niveus</name>
    <name type="common">Streptomyces spheroides</name>
    <dbReference type="NCBI Taxonomy" id="193462"/>
    <lineage>
        <taxon>Bacteria</taxon>
        <taxon>Bacillati</taxon>
        <taxon>Actinomycetota</taxon>
        <taxon>Actinomycetes</taxon>
        <taxon>Kitasatosporales</taxon>
        <taxon>Streptomycetaceae</taxon>
        <taxon>Streptomyces</taxon>
    </lineage>
</organism>
<evidence type="ECO:0000313" key="2">
    <source>
        <dbReference type="EMBL" id="AQU67556.1"/>
    </source>
</evidence>
<name>A0A1U9QTH3_STRNV</name>
<evidence type="ECO:0000313" key="3">
    <source>
        <dbReference type="Proteomes" id="UP000189677"/>
    </source>
</evidence>
<dbReference type="Gene3D" id="1.10.260.40">
    <property type="entry name" value="lambda repressor-like DNA-binding domains"/>
    <property type="match status" value="1"/>
</dbReference>
<dbReference type="SMART" id="SM00530">
    <property type="entry name" value="HTH_XRE"/>
    <property type="match status" value="1"/>
</dbReference>
<dbReference type="RefSeq" id="WP_078076120.1">
    <property type="nucleotide sequence ID" value="NZ_CP018047.1"/>
</dbReference>
<reference evidence="2 3" key="1">
    <citation type="submission" date="2016-11" db="EMBL/GenBank/DDBJ databases">
        <title>Complete genome sequence of Streptomyces niveus SCSIO 3406.</title>
        <authorList>
            <person name="Zhu Q."/>
            <person name="Cheng W."/>
            <person name="Song Y."/>
            <person name="Li Q."/>
            <person name="Ju J."/>
        </authorList>
    </citation>
    <scope>NUCLEOTIDE SEQUENCE [LARGE SCALE GENOMIC DNA]</scope>
    <source>
        <strain evidence="2 3">SCSIO 3406</strain>
    </source>
</reference>
<accession>A0A1U9QTH3</accession>
<dbReference type="InterPro" id="IPR043917">
    <property type="entry name" value="DUF5753"/>
</dbReference>
<dbReference type="InterPro" id="IPR010982">
    <property type="entry name" value="Lambda_DNA-bd_dom_sf"/>
</dbReference>
<sequence>MGARKSNAGQRPSARQMLAKELARLREESGKSLATLGEETTYDRAYLHKLETGTRVGSPEVIAALSAVYGTGEQLLMLWQLAREDAFADKYKRFMQLEAKATVRYEHAVGAIPGLLQTEGYAREVFEATRARDENDLSEEIAARLGRQELLQREDAQHFRAVLDESVLRRRTRDPKEWTKQLEHLLEACQLPNVTLQVLPFDAGPHGLMGTSVTILWLPDGKAVAYTEDAHSGQLIEDPSEVEKLRLSYDLLRDLALSPRDSVAFIERLLEENKPCAPDPT</sequence>
<evidence type="ECO:0000259" key="1">
    <source>
        <dbReference type="PROSITE" id="PS50943"/>
    </source>
</evidence>
<dbReference type="Pfam" id="PF13560">
    <property type="entry name" value="HTH_31"/>
    <property type="match status" value="1"/>
</dbReference>
<dbReference type="OrthoDB" id="4273809at2"/>
<keyword evidence="3" id="KW-1185">Reference proteome</keyword>
<proteinExistence type="predicted"/>
<dbReference type="CDD" id="cd00093">
    <property type="entry name" value="HTH_XRE"/>
    <property type="match status" value="1"/>
</dbReference>
<dbReference type="AlphaFoldDB" id="A0A1U9QTH3"/>
<dbReference type="GO" id="GO:0003677">
    <property type="term" value="F:DNA binding"/>
    <property type="evidence" value="ECO:0007669"/>
    <property type="project" value="InterPro"/>
</dbReference>
<dbReference type="SUPFAM" id="SSF47413">
    <property type="entry name" value="lambda repressor-like DNA-binding domains"/>
    <property type="match status" value="1"/>
</dbReference>
<dbReference type="InterPro" id="IPR001387">
    <property type="entry name" value="Cro/C1-type_HTH"/>
</dbReference>
<dbReference type="Proteomes" id="UP000189677">
    <property type="component" value="Chromosome"/>
</dbReference>
<dbReference type="KEGG" id="snw:BBN63_16230"/>
<dbReference type="EMBL" id="CP018047">
    <property type="protein sequence ID" value="AQU67556.1"/>
    <property type="molecule type" value="Genomic_DNA"/>
</dbReference>
<protein>
    <recommendedName>
        <fullName evidence="1">HTH cro/C1-type domain-containing protein</fullName>
    </recommendedName>
</protein>
<dbReference type="Pfam" id="PF19054">
    <property type="entry name" value="DUF5753"/>
    <property type="match status" value="1"/>
</dbReference>
<dbReference type="PROSITE" id="PS50943">
    <property type="entry name" value="HTH_CROC1"/>
    <property type="match status" value="1"/>
</dbReference>